<dbReference type="Proteomes" id="UP001515500">
    <property type="component" value="Chromosome 1"/>
</dbReference>
<keyword evidence="4" id="KW-1185">Reference proteome</keyword>
<evidence type="ECO:0000259" key="3">
    <source>
        <dbReference type="PROSITE" id="PS51371"/>
    </source>
</evidence>
<name>A0AB40BGV1_DIOCR</name>
<dbReference type="SUPFAM" id="SSF54631">
    <property type="entry name" value="CBS-domain pair"/>
    <property type="match status" value="1"/>
</dbReference>
<dbReference type="AlphaFoldDB" id="A0AB40BGV1"/>
<reference evidence="5" key="2">
    <citation type="submission" date="2025-08" db="UniProtKB">
        <authorList>
            <consortium name="RefSeq"/>
        </authorList>
    </citation>
    <scope>IDENTIFICATION</scope>
</reference>
<proteinExistence type="predicted"/>
<dbReference type="Gene3D" id="3.10.580.10">
    <property type="entry name" value="CBS-domain"/>
    <property type="match status" value="2"/>
</dbReference>
<evidence type="ECO:0000256" key="1">
    <source>
        <dbReference type="ARBA" id="ARBA00023122"/>
    </source>
</evidence>
<gene>
    <name evidence="5" type="primary">LOC120261870</name>
</gene>
<keyword evidence="1 2" id="KW-0129">CBS domain</keyword>
<dbReference type="PANTHER" id="PTHR43080">
    <property type="entry name" value="CBS DOMAIN-CONTAINING PROTEIN CBSX3, MITOCHONDRIAL"/>
    <property type="match status" value="1"/>
</dbReference>
<dbReference type="InterPro" id="IPR046342">
    <property type="entry name" value="CBS_dom_sf"/>
</dbReference>
<sequence length="215" mass="23349">MASASLHLHGSLLVSGPRRSSFTRISPPMISRWSSKSSKMTLRASTEDLRLEIDENPEGIISGEWEGNFSILTYSDLKAYLESQTMPDHKITPTAVLGEVMSSPIRTATVDQSLEEIEHHFEFVSGLPVVDGDVRCVGVVSRKDFSRASHGLKSKVGEVMSSPAITLSPDKTGLDAAALMLKMKVDRIPIVNQKGQTIGIVARSDVFPALEAQEA</sequence>
<feature type="domain" description="CBS" evidence="3">
    <location>
        <begin position="160"/>
        <end position="215"/>
    </location>
</feature>
<dbReference type="PANTHER" id="PTHR43080:SF29">
    <property type="entry name" value="OS02G0818000 PROTEIN"/>
    <property type="match status" value="1"/>
</dbReference>
<dbReference type="InterPro" id="IPR000644">
    <property type="entry name" value="CBS_dom"/>
</dbReference>
<protein>
    <submittedName>
        <fullName evidence="5">Uncharacterized protein LOC120261870</fullName>
    </submittedName>
</protein>
<evidence type="ECO:0000313" key="5">
    <source>
        <dbReference type="RefSeq" id="XP_039125849.1"/>
    </source>
</evidence>
<dbReference type="RefSeq" id="XP_039125849.1">
    <property type="nucleotide sequence ID" value="XM_039269915.1"/>
</dbReference>
<accession>A0AB40BGV1</accession>
<reference evidence="4" key="1">
    <citation type="submission" date="2025-05" db="UniProtKB">
        <authorList>
            <consortium name="RefSeq"/>
        </authorList>
    </citation>
    <scope>NUCLEOTIDE SEQUENCE [LARGE SCALE GENOMIC DNA]</scope>
</reference>
<dbReference type="PROSITE" id="PS51371">
    <property type="entry name" value="CBS"/>
    <property type="match status" value="1"/>
</dbReference>
<dbReference type="Pfam" id="PF00571">
    <property type="entry name" value="CBS"/>
    <property type="match status" value="2"/>
</dbReference>
<dbReference type="InterPro" id="IPR051257">
    <property type="entry name" value="Diverse_CBS-Domain"/>
</dbReference>
<dbReference type="GeneID" id="120261870"/>
<dbReference type="SMART" id="SM00116">
    <property type="entry name" value="CBS"/>
    <property type="match status" value="2"/>
</dbReference>
<evidence type="ECO:0000256" key="2">
    <source>
        <dbReference type="PROSITE-ProRule" id="PRU00703"/>
    </source>
</evidence>
<organism evidence="4 5">
    <name type="scientific">Dioscorea cayennensis subsp. rotundata</name>
    <name type="common">White Guinea yam</name>
    <name type="synonym">Dioscorea rotundata</name>
    <dbReference type="NCBI Taxonomy" id="55577"/>
    <lineage>
        <taxon>Eukaryota</taxon>
        <taxon>Viridiplantae</taxon>
        <taxon>Streptophyta</taxon>
        <taxon>Embryophyta</taxon>
        <taxon>Tracheophyta</taxon>
        <taxon>Spermatophyta</taxon>
        <taxon>Magnoliopsida</taxon>
        <taxon>Liliopsida</taxon>
        <taxon>Dioscoreales</taxon>
        <taxon>Dioscoreaceae</taxon>
        <taxon>Dioscorea</taxon>
    </lineage>
</organism>
<evidence type="ECO:0000313" key="4">
    <source>
        <dbReference type="Proteomes" id="UP001515500"/>
    </source>
</evidence>